<gene>
    <name evidence="1" type="ORF">I79_002453</name>
</gene>
<name>G3GXG3_CRIGR</name>
<dbReference type="InParanoid" id="G3GXG3"/>
<dbReference type="Proteomes" id="UP000001075">
    <property type="component" value="Unassembled WGS sequence"/>
</dbReference>
<sequence length="52" mass="5900">MLIYTNSSLSLCAGKDLYTIISCVCIGPIEYSQEKKHKRATDLQKGIYLKFN</sequence>
<evidence type="ECO:0000313" key="1">
    <source>
        <dbReference type="EMBL" id="EGV95700.1"/>
    </source>
</evidence>
<evidence type="ECO:0000313" key="2">
    <source>
        <dbReference type="Proteomes" id="UP000001075"/>
    </source>
</evidence>
<protein>
    <submittedName>
        <fullName evidence="1">Uncharacterized protein</fullName>
    </submittedName>
</protein>
<organism evidence="1 2">
    <name type="scientific">Cricetulus griseus</name>
    <name type="common">Chinese hamster</name>
    <name type="synonym">Cricetulus barabensis griseus</name>
    <dbReference type="NCBI Taxonomy" id="10029"/>
    <lineage>
        <taxon>Eukaryota</taxon>
        <taxon>Metazoa</taxon>
        <taxon>Chordata</taxon>
        <taxon>Craniata</taxon>
        <taxon>Vertebrata</taxon>
        <taxon>Euteleostomi</taxon>
        <taxon>Mammalia</taxon>
        <taxon>Eutheria</taxon>
        <taxon>Euarchontoglires</taxon>
        <taxon>Glires</taxon>
        <taxon>Rodentia</taxon>
        <taxon>Myomorpha</taxon>
        <taxon>Muroidea</taxon>
        <taxon>Cricetidae</taxon>
        <taxon>Cricetinae</taxon>
        <taxon>Cricetulus</taxon>
    </lineage>
</organism>
<dbReference type="EMBL" id="JH000059">
    <property type="protein sequence ID" value="EGV95700.1"/>
    <property type="molecule type" value="Genomic_DNA"/>
</dbReference>
<proteinExistence type="predicted"/>
<dbReference type="AlphaFoldDB" id="G3GXG3"/>
<accession>G3GXG3</accession>
<reference evidence="2" key="1">
    <citation type="journal article" date="2011" name="Nat. Biotechnol.">
        <title>The genomic sequence of the Chinese hamster ovary (CHO)-K1 cell line.</title>
        <authorList>
            <person name="Xu X."/>
            <person name="Nagarajan H."/>
            <person name="Lewis N.E."/>
            <person name="Pan S."/>
            <person name="Cai Z."/>
            <person name="Liu X."/>
            <person name="Chen W."/>
            <person name="Xie M."/>
            <person name="Wang W."/>
            <person name="Hammond S."/>
            <person name="Andersen M.R."/>
            <person name="Neff N."/>
            <person name="Passarelli B."/>
            <person name="Koh W."/>
            <person name="Fan H.C."/>
            <person name="Wang J."/>
            <person name="Gui Y."/>
            <person name="Lee K.H."/>
            <person name="Betenbaugh M.J."/>
            <person name="Quake S.R."/>
            <person name="Famili I."/>
            <person name="Palsson B.O."/>
            <person name="Wang J."/>
        </authorList>
    </citation>
    <scope>NUCLEOTIDE SEQUENCE [LARGE SCALE GENOMIC DNA]</scope>
    <source>
        <strain evidence="2">CHO K1 cell line</strain>
    </source>
</reference>